<sequence>MKKLFAGIVIGCSLTLSTTVFAQMVKEYKLVESTYPVLMNGANYSNEEWPILNYNGTTYIPLKELAEGLQAKVRWNEELKRVEVRGEQSNQAFVIHEIDGDNGSYTITGEARVFEGVFQYAISDGHDYLLTDHLQLEAGAPEWAPFTIKVSLPQSKLPGNGTLMLEIYEESAKDDSRMNELFVPLQSFR</sequence>
<dbReference type="InterPro" id="IPR012854">
    <property type="entry name" value="Cu_amine_oxidase-like_N"/>
</dbReference>
<reference evidence="5" key="1">
    <citation type="journal article" date="2019" name="Int. J. Syst. Evol. Microbiol.">
        <title>The Global Catalogue of Microorganisms (GCM) 10K type strain sequencing project: providing services to taxonomists for standard genome sequencing and annotation.</title>
        <authorList>
            <consortium name="The Broad Institute Genomics Platform"/>
            <consortium name="The Broad Institute Genome Sequencing Center for Infectious Disease"/>
            <person name="Wu L."/>
            <person name="Ma J."/>
        </authorList>
    </citation>
    <scope>NUCLEOTIDE SEQUENCE [LARGE SCALE GENOMIC DNA]</scope>
    <source>
        <strain evidence="5">CCUG 57263</strain>
    </source>
</reference>
<evidence type="ECO:0000313" key="5">
    <source>
        <dbReference type="Proteomes" id="UP001597120"/>
    </source>
</evidence>
<dbReference type="Pfam" id="PF07833">
    <property type="entry name" value="Cu_amine_oxidN1"/>
    <property type="match status" value="1"/>
</dbReference>
<feature type="domain" description="Copper amine oxidase-like N-terminal" evidence="2">
    <location>
        <begin position="39"/>
        <end position="89"/>
    </location>
</feature>
<evidence type="ECO:0000313" key="4">
    <source>
        <dbReference type="EMBL" id="MFD0868243.1"/>
    </source>
</evidence>
<dbReference type="InterPro" id="IPR018911">
    <property type="entry name" value="Gmad2_Ig-like_dom"/>
</dbReference>
<feature type="domain" description="Bacterial spore germination immunoglobulin-like" evidence="3">
    <location>
        <begin position="103"/>
        <end position="175"/>
    </location>
</feature>
<dbReference type="Proteomes" id="UP001597120">
    <property type="component" value="Unassembled WGS sequence"/>
</dbReference>
<evidence type="ECO:0000259" key="2">
    <source>
        <dbReference type="Pfam" id="PF07833"/>
    </source>
</evidence>
<name>A0ABW3D4Q0_9BACL</name>
<keyword evidence="5" id="KW-1185">Reference proteome</keyword>
<feature type="chain" id="PRO_5045379013" evidence="1">
    <location>
        <begin position="23"/>
        <end position="189"/>
    </location>
</feature>
<organism evidence="4 5">
    <name type="scientific">Paenibacillus residui</name>
    <dbReference type="NCBI Taxonomy" id="629724"/>
    <lineage>
        <taxon>Bacteria</taxon>
        <taxon>Bacillati</taxon>
        <taxon>Bacillota</taxon>
        <taxon>Bacilli</taxon>
        <taxon>Bacillales</taxon>
        <taxon>Paenibacillaceae</taxon>
        <taxon>Paenibacillus</taxon>
    </lineage>
</organism>
<feature type="signal peptide" evidence="1">
    <location>
        <begin position="1"/>
        <end position="22"/>
    </location>
</feature>
<gene>
    <name evidence="4" type="ORF">ACFQ03_03710</name>
</gene>
<keyword evidence="1" id="KW-0732">Signal</keyword>
<proteinExistence type="predicted"/>
<dbReference type="RefSeq" id="WP_379286137.1">
    <property type="nucleotide sequence ID" value="NZ_JBHTIU010000010.1"/>
</dbReference>
<protein>
    <submittedName>
        <fullName evidence="4">Gmad2 immunoglobulin-like domain-containing protein</fullName>
    </submittedName>
</protein>
<dbReference type="Pfam" id="PF10648">
    <property type="entry name" value="Gmad2"/>
    <property type="match status" value="1"/>
</dbReference>
<evidence type="ECO:0000256" key="1">
    <source>
        <dbReference type="SAM" id="SignalP"/>
    </source>
</evidence>
<dbReference type="EMBL" id="JBHTIU010000010">
    <property type="protein sequence ID" value="MFD0868243.1"/>
    <property type="molecule type" value="Genomic_DNA"/>
</dbReference>
<accession>A0ABW3D4Q0</accession>
<evidence type="ECO:0000259" key="3">
    <source>
        <dbReference type="Pfam" id="PF10648"/>
    </source>
</evidence>
<comment type="caution">
    <text evidence="4">The sequence shown here is derived from an EMBL/GenBank/DDBJ whole genome shotgun (WGS) entry which is preliminary data.</text>
</comment>